<sequence length="161" mass="17843">MDGEASHLSACCIAMMARHKLHASRGCIGSAYEDMNFIARSWLCATINESINIQLKRKDTSNEPLYLADVSKASISIGEDDFVLLCGRGVFCLYGGTTSEARLSSKSNPLPKISTIDLVMSEARLRIQCLHAFLRPLSFPRAPILRPPRSCLLRNILMRVD</sequence>
<proteinExistence type="predicted"/>
<dbReference type="AlphaFoldDB" id="A0A2H3ATL7"/>
<accession>A0A2H3ATL7</accession>
<evidence type="ECO:0000313" key="2">
    <source>
        <dbReference type="Proteomes" id="UP000218334"/>
    </source>
</evidence>
<reference evidence="2" key="1">
    <citation type="journal article" date="2017" name="Nat. Ecol. Evol.">
        <title>Genome expansion and lineage-specific genetic innovations in the forest pathogenic fungi Armillaria.</title>
        <authorList>
            <person name="Sipos G."/>
            <person name="Prasanna A.N."/>
            <person name="Walter M.C."/>
            <person name="O'Connor E."/>
            <person name="Balint B."/>
            <person name="Krizsan K."/>
            <person name="Kiss B."/>
            <person name="Hess J."/>
            <person name="Varga T."/>
            <person name="Slot J."/>
            <person name="Riley R."/>
            <person name="Boka B."/>
            <person name="Rigling D."/>
            <person name="Barry K."/>
            <person name="Lee J."/>
            <person name="Mihaltcheva S."/>
            <person name="LaButti K."/>
            <person name="Lipzen A."/>
            <person name="Waldron R."/>
            <person name="Moloney N.M."/>
            <person name="Sperisen C."/>
            <person name="Kredics L."/>
            <person name="Vagvoelgyi C."/>
            <person name="Patrignani A."/>
            <person name="Fitzpatrick D."/>
            <person name="Nagy I."/>
            <person name="Doyle S."/>
            <person name="Anderson J.B."/>
            <person name="Grigoriev I.V."/>
            <person name="Gueldener U."/>
            <person name="Muensterkoetter M."/>
            <person name="Nagy L.G."/>
        </authorList>
    </citation>
    <scope>NUCLEOTIDE SEQUENCE [LARGE SCALE GENOMIC DNA]</scope>
    <source>
        <strain evidence="2">28-4</strain>
    </source>
</reference>
<protein>
    <submittedName>
        <fullName evidence="1">Uncharacterized protein</fullName>
    </submittedName>
</protein>
<organism evidence="1 2">
    <name type="scientific">Armillaria solidipes</name>
    <dbReference type="NCBI Taxonomy" id="1076256"/>
    <lineage>
        <taxon>Eukaryota</taxon>
        <taxon>Fungi</taxon>
        <taxon>Dikarya</taxon>
        <taxon>Basidiomycota</taxon>
        <taxon>Agaricomycotina</taxon>
        <taxon>Agaricomycetes</taxon>
        <taxon>Agaricomycetidae</taxon>
        <taxon>Agaricales</taxon>
        <taxon>Marasmiineae</taxon>
        <taxon>Physalacriaceae</taxon>
        <taxon>Armillaria</taxon>
    </lineage>
</organism>
<evidence type="ECO:0000313" key="1">
    <source>
        <dbReference type="EMBL" id="PBK60074.1"/>
    </source>
</evidence>
<dbReference type="Proteomes" id="UP000218334">
    <property type="component" value="Unassembled WGS sequence"/>
</dbReference>
<name>A0A2H3ATL7_9AGAR</name>
<dbReference type="EMBL" id="KZ293492">
    <property type="protein sequence ID" value="PBK60074.1"/>
    <property type="molecule type" value="Genomic_DNA"/>
</dbReference>
<gene>
    <name evidence="1" type="ORF">ARMSODRAFT_737160</name>
</gene>
<keyword evidence="2" id="KW-1185">Reference proteome</keyword>